<reference evidence="2 3" key="1">
    <citation type="submission" date="2016-11" db="EMBL/GenBank/DDBJ databases">
        <authorList>
            <person name="Jaros S."/>
            <person name="Januszkiewicz K."/>
            <person name="Wedrychowicz H."/>
        </authorList>
    </citation>
    <scope>NUCLEOTIDE SEQUENCE [LARGE SCALE GENOMIC DNA]</scope>
    <source>
        <strain evidence="2 3">DSM 21425</strain>
    </source>
</reference>
<dbReference type="OrthoDB" id="8564954at2"/>
<dbReference type="Pfam" id="PF20311">
    <property type="entry name" value="DUF6607"/>
    <property type="match status" value="1"/>
</dbReference>
<organism evidence="2 3">
    <name type="scientific">Mesonia phycicola</name>
    <dbReference type="NCBI Taxonomy" id="579105"/>
    <lineage>
        <taxon>Bacteria</taxon>
        <taxon>Pseudomonadati</taxon>
        <taxon>Bacteroidota</taxon>
        <taxon>Flavobacteriia</taxon>
        <taxon>Flavobacteriales</taxon>
        <taxon>Flavobacteriaceae</taxon>
        <taxon>Mesonia</taxon>
    </lineage>
</organism>
<dbReference type="AlphaFoldDB" id="A0A1M6GK06"/>
<feature type="signal peptide" evidence="1">
    <location>
        <begin position="1"/>
        <end position="21"/>
    </location>
</feature>
<protein>
    <submittedName>
        <fullName evidence="2">Uncharacterized protein</fullName>
    </submittedName>
</protein>
<gene>
    <name evidence="2" type="ORF">SAMN04488096_10882</name>
</gene>
<dbReference type="InterPro" id="IPR046715">
    <property type="entry name" value="DUF6607"/>
</dbReference>
<evidence type="ECO:0000256" key="1">
    <source>
        <dbReference type="SAM" id="SignalP"/>
    </source>
</evidence>
<dbReference type="EMBL" id="FQYY01000008">
    <property type="protein sequence ID" value="SHJ10297.1"/>
    <property type="molecule type" value="Genomic_DNA"/>
</dbReference>
<sequence>MNFKKLLAGAFLGFAITAVQAQNSKKQDIEAIKDMCGCFEITFKYTETFAPEIDYEKHYDYNASALEWAQLIKDEKDELSIQHLLVVNDTMIIKHWRQDWLYENTKRYDYNYDNQWSFIEMPKKEVKGQWTQNVYQVDDSPRYSGSATWFHADGRHFWENTANSPLPRREYSKRSDYNVMMRGNHVEITDNGWIHEQDNEKVIREAGKEDELLVQEKGYNIYTKVPDAKCAAAKKWWTANQDFWSKVRTKWSEVYGRDKDLTLEKKVEGQALFMKLFPMDITTNQEKIDEIIEAYVVKG</sequence>
<dbReference type="STRING" id="579105.SAMN04488096_10882"/>
<dbReference type="RefSeq" id="WP_073152545.1">
    <property type="nucleotide sequence ID" value="NZ_FQYY01000008.1"/>
</dbReference>
<keyword evidence="3" id="KW-1185">Reference proteome</keyword>
<proteinExistence type="predicted"/>
<dbReference type="Proteomes" id="UP000184225">
    <property type="component" value="Unassembled WGS sequence"/>
</dbReference>
<feature type="chain" id="PRO_5012883978" evidence="1">
    <location>
        <begin position="22"/>
        <end position="299"/>
    </location>
</feature>
<name>A0A1M6GK06_9FLAO</name>
<accession>A0A1M6GK06</accession>
<evidence type="ECO:0000313" key="3">
    <source>
        <dbReference type="Proteomes" id="UP000184225"/>
    </source>
</evidence>
<keyword evidence="1" id="KW-0732">Signal</keyword>
<evidence type="ECO:0000313" key="2">
    <source>
        <dbReference type="EMBL" id="SHJ10297.1"/>
    </source>
</evidence>